<comment type="similarity">
    <text evidence="1">Belongs to the polysaccharide synthase family.</text>
</comment>
<keyword evidence="2" id="KW-0472">Membrane</keyword>
<protein>
    <submittedName>
        <fullName evidence="4">Disrupted lipopolysaccharides biosynthesis protein WlbL (N-terminus)</fullName>
    </submittedName>
</protein>
<proteinExistence type="inferred from homology"/>
<evidence type="ECO:0000259" key="3">
    <source>
        <dbReference type="Pfam" id="PF02719"/>
    </source>
</evidence>
<feature type="domain" description="Polysaccharide biosynthesis protein CapD-like" evidence="3">
    <location>
        <begin position="290"/>
        <end position="419"/>
    </location>
</feature>
<dbReference type="InterPro" id="IPR051203">
    <property type="entry name" value="Polysaccharide_Synthase-Rel"/>
</dbReference>
<dbReference type="Gene3D" id="3.40.50.720">
    <property type="entry name" value="NAD(P)-binding Rossmann-like Domain"/>
    <property type="match status" value="2"/>
</dbReference>
<evidence type="ECO:0000256" key="2">
    <source>
        <dbReference type="SAM" id="Phobius"/>
    </source>
</evidence>
<name>A9IHA9_BORPD</name>
<dbReference type="SUPFAM" id="SSF51735">
    <property type="entry name" value="NAD(P)-binding Rossmann-fold domains"/>
    <property type="match status" value="1"/>
</dbReference>
<accession>A9IHA9</accession>
<dbReference type="PANTHER" id="PTHR43318">
    <property type="entry name" value="UDP-N-ACETYLGLUCOSAMINE 4,6-DEHYDRATASE"/>
    <property type="match status" value="1"/>
</dbReference>
<feature type="transmembrane region" description="Helical" evidence="2">
    <location>
        <begin position="84"/>
        <end position="106"/>
    </location>
</feature>
<dbReference type="eggNOG" id="COG1086">
    <property type="taxonomic scope" value="Bacteria"/>
</dbReference>
<evidence type="ECO:0000313" key="5">
    <source>
        <dbReference type="Proteomes" id="UP000001225"/>
    </source>
</evidence>
<organism evidence="4 5">
    <name type="scientific">Bordetella petrii (strain ATCC BAA-461 / DSM 12804 / CCUG 43448 / CIP 107267 / Se-1111R)</name>
    <dbReference type="NCBI Taxonomy" id="340100"/>
    <lineage>
        <taxon>Bacteria</taxon>
        <taxon>Pseudomonadati</taxon>
        <taxon>Pseudomonadota</taxon>
        <taxon>Betaproteobacteria</taxon>
        <taxon>Burkholderiales</taxon>
        <taxon>Alcaligenaceae</taxon>
        <taxon>Bordetella</taxon>
    </lineage>
</organism>
<keyword evidence="2" id="KW-0812">Transmembrane</keyword>
<dbReference type="AlphaFoldDB" id="A9IHA9"/>
<dbReference type="Pfam" id="PF02719">
    <property type="entry name" value="Polysacc_synt_2"/>
    <property type="match status" value="1"/>
</dbReference>
<reference evidence="4 5" key="1">
    <citation type="journal article" date="2008" name="BMC Genomics">
        <title>The missing link: Bordetella petrii is endowed with both the metabolic versatility of environmental bacteria and virulence traits of pathogenic Bordetellae.</title>
        <authorList>
            <person name="Gross R."/>
            <person name="Guzman C.A."/>
            <person name="Sebaihia M."/>
            <person name="Martins Dos Santos V.A."/>
            <person name="Pieper D.H."/>
            <person name="Koebnik R."/>
            <person name="Lechner M."/>
            <person name="Bartels D."/>
            <person name="Buhrmester J."/>
            <person name="Choudhuri J.V."/>
            <person name="Ebensen T."/>
            <person name="Gaigalat L."/>
            <person name="Herrmann S."/>
            <person name="Khachane A.N."/>
            <person name="Larisch C."/>
            <person name="Link S."/>
            <person name="Linke B."/>
            <person name="Meyer F."/>
            <person name="Mormann S."/>
            <person name="Nakunst D."/>
            <person name="Rueckert C."/>
            <person name="Schneiker-Bekel S."/>
            <person name="Schulze K."/>
            <person name="Vorhoelter F.J."/>
            <person name="Yevsa T."/>
            <person name="Engle J.T."/>
            <person name="Goldman W.E."/>
            <person name="Puehler A."/>
            <person name="Goebel U.B."/>
            <person name="Goesmann A."/>
            <person name="Bloecker H."/>
            <person name="Kaiser O."/>
            <person name="Martinez-Arias R."/>
        </authorList>
    </citation>
    <scope>NUCLEOTIDE SEQUENCE [LARGE SCALE GENOMIC DNA]</scope>
    <source>
        <strain evidence="5">ATCC BAA-461 / DSM 12804 / CCUG 43448 / CIP 107267 / Se-1111R</strain>
    </source>
</reference>
<dbReference type="SUPFAM" id="SSF53335">
    <property type="entry name" value="S-adenosyl-L-methionine-dependent methyltransferases"/>
    <property type="match status" value="1"/>
</dbReference>
<dbReference type="InterPro" id="IPR003869">
    <property type="entry name" value="Polysac_CapD-like"/>
</dbReference>
<evidence type="ECO:0000313" key="4">
    <source>
        <dbReference type="EMBL" id="CAP45177.1"/>
    </source>
</evidence>
<feature type="transmembrane region" description="Helical" evidence="2">
    <location>
        <begin position="51"/>
        <end position="77"/>
    </location>
</feature>
<dbReference type="EMBL" id="AM902716">
    <property type="protein sequence ID" value="CAP45177.1"/>
    <property type="molecule type" value="Genomic_DNA"/>
</dbReference>
<sequence>MYMPVALRQFLVNLPRPCKQIMAAALDAVLLLASFYLALWARFEVLYVNHYYAILSLIACASGIAALAAFRVYFYILRYMNERVLIGVTCGVIVSVLTVTAVDTFLRLSLGLSRAVLIIYPLLALILLLGVRIVARRLLFPGTRAVATGMQTPVIIYGSGGLGSQLAAALRASPHYLPVAMIDDDPRKHRLFMAGLRIYPPSQLARLVAKHQVTQLLIAMPSASRTRIRQVVDMAEPFRLRIRTVSSLRELVDPRRGPRLRDIQVEDLLGRDPIPPIPELLGRCVTGRNIMITGAGGSIGSELCRQILELRPRRMVLFEISEPALYTIEQELTTLRNTAGSEVEIIGVLGSVRDYEHCLLQLRRHGIQTVYHAAAYKHVPIVEHNIAEGILTNTFGTHAMARAAIKVGVQDFVLISTRKLPHCVDISQ</sequence>
<evidence type="ECO:0000256" key="1">
    <source>
        <dbReference type="ARBA" id="ARBA00007430"/>
    </source>
</evidence>
<dbReference type="PANTHER" id="PTHR43318:SF1">
    <property type="entry name" value="POLYSACCHARIDE BIOSYNTHESIS PROTEIN EPSC-RELATED"/>
    <property type="match status" value="1"/>
</dbReference>
<feature type="transmembrane region" description="Helical" evidence="2">
    <location>
        <begin position="112"/>
        <end position="135"/>
    </location>
</feature>
<dbReference type="STRING" id="94624.Bpet4825"/>
<keyword evidence="2" id="KW-1133">Transmembrane helix</keyword>
<feature type="transmembrane region" description="Helical" evidence="2">
    <location>
        <begin position="21"/>
        <end position="39"/>
    </location>
</feature>
<dbReference type="InterPro" id="IPR029063">
    <property type="entry name" value="SAM-dependent_MTases_sf"/>
</dbReference>
<dbReference type="Proteomes" id="UP000001225">
    <property type="component" value="Chromosome"/>
</dbReference>
<dbReference type="KEGG" id="bpt:Bpet4825"/>
<gene>
    <name evidence="4" type="primary">wlbL1</name>
    <name evidence="4" type="ordered locus">Bpet4825</name>
</gene>
<keyword evidence="5" id="KW-1185">Reference proteome</keyword>
<dbReference type="InterPro" id="IPR036291">
    <property type="entry name" value="NAD(P)-bd_dom_sf"/>
</dbReference>
<dbReference type="Pfam" id="PF13727">
    <property type="entry name" value="CoA_binding_3"/>
    <property type="match status" value="1"/>
</dbReference>